<reference evidence="1 2" key="1">
    <citation type="submission" date="2019-04" db="EMBL/GenBank/DDBJ databases">
        <authorList>
            <consortium name="DOE Joint Genome Institute"/>
            <person name="Mondo S."/>
            <person name="Kjaerbolling I."/>
            <person name="Vesth T."/>
            <person name="Frisvad J.C."/>
            <person name="Nybo J.L."/>
            <person name="Theobald S."/>
            <person name="Kildgaard S."/>
            <person name="Isbrandt T."/>
            <person name="Kuo A."/>
            <person name="Sato A."/>
            <person name="Lyhne E.K."/>
            <person name="Kogle M.E."/>
            <person name="Wiebenga A."/>
            <person name="Kun R.S."/>
            <person name="Lubbers R.J."/>
            <person name="Makela M.R."/>
            <person name="Barry K."/>
            <person name="Chovatia M."/>
            <person name="Clum A."/>
            <person name="Daum C."/>
            <person name="Haridas S."/>
            <person name="He G."/>
            <person name="LaButti K."/>
            <person name="Lipzen A."/>
            <person name="Riley R."/>
            <person name="Salamov A."/>
            <person name="Simmons B.A."/>
            <person name="Magnuson J.K."/>
            <person name="Henrissat B."/>
            <person name="Mortensen U.H."/>
            <person name="Larsen T.O."/>
            <person name="Devries R.P."/>
            <person name="Grigoriev I.V."/>
            <person name="Machida M."/>
            <person name="Baker S.E."/>
            <person name="Andersen M.R."/>
            <person name="Cantor M.N."/>
            <person name="Hua S.X."/>
        </authorList>
    </citation>
    <scope>NUCLEOTIDE SEQUENCE [LARGE SCALE GENOMIC DNA]</scope>
    <source>
        <strain evidence="1 2">CBS 119388</strain>
    </source>
</reference>
<name>A0A5N7CVE2_9EURO</name>
<proteinExistence type="predicted"/>
<protein>
    <submittedName>
        <fullName evidence="1">Uncharacterized protein</fullName>
    </submittedName>
</protein>
<organism evidence="1 2">
    <name type="scientific">Aspergillus pseudonomiae</name>
    <dbReference type="NCBI Taxonomy" id="1506151"/>
    <lineage>
        <taxon>Eukaryota</taxon>
        <taxon>Fungi</taxon>
        <taxon>Dikarya</taxon>
        <taxon>Ascomycota</taxon>
        <taxon>Pezizomycotina</taxon>
        <taxon>Eurotiomycetes</taxon>
        <taxon>Eurotiomycetidae</taxon>
        <taxon>Eurotiales</taxon>
        <taxon>Aspergillaceae</taxon>
        <taxon>Aspergillus</taxon>
        <taxon>Aspergillus subgen. Circumdati</taxon>
    </lineage>
</organism>
<dbReference type="RefSeq" id="XP_031935443.1">
    <property type="nucleotide sequence ID" value="XM_032088336.1"/>
</dbReference>
<dbReference type="EMBL" id="ML736867">
    <property type="protein sequence ID" value="KAE8398124.1"/>
    <property type="molecule type" value="Genomic_DNA"/>
</dbReference>
<dbReference type="OrthoDB" id="4488332at2759"/>
<dbReference type="GeneID" id="43673027"/>
<evidence type="ECO:0000313" key="2">
    <source>
        <dbReference type="Proteomes" id="UP000325579"/>
    </source>
</evidence>
<gene>
    <name evidence="1" type="ORF">BDV37DRAFT_288835</name>
</gene>
<dbReference type="AlphaFoldDB" id="A0A5N7CVE2"/>
<evidence type="ECO:0000313" key="1">
    <source>
        <dbReference type="EMBL" id="KAE8398124.1"/>
    </source>
</evidence>
<sequence>MVTSLKWENYGAFAATCKDDPVRCETLLEMSQTSYLLNRQGGDNWSIAVFASHGDGSSQFLKSLRVVSRPFCYSATQILFQAVRLFQKERSDSDLEKRDDIQALLELAQSGASRYIRVMRVRGDTFFKSSDPSEGVEVIGTVAKAFRDYVRPRLERLELFEPNNLMLREFSHHAVAPIIAGLKYLTIWGCTGCPNSAEIRRILQSG</sequence>
<keyword evidence="2" id="KW-1185">Reference proteome</keyword>
<dbReference type="Proteomes" id="UP000325579">
    <property type="component" value="Unassembled WGS sequence"/>
</dbReference>
<accession>A0A5N7CVE2</accession>